<protein>
    <submittedName>
        <fullName evidence="3">DUF262 domain-containing protein</fullName>
    </submittedName>
</protein>
<dbReference type="Pfam" id="PF07510">
    <property type="entry name" value="GmrSD_C"/>
    <property type="match status" value="1"/>
</dbReference>
<dbReference type="PANTHER" id="PTHR35149:SF2">
    <property type="entry name" value="DUF262 DOMAIN-CONTAINING PROTEIN"/>
    <property type="match status" value="1"/>
</dbReference>
<comment type="caution">
    <text evidence="3">The sequence shown here is derived from an EMBL/GenBank/DDBJ whole genome shotgun (WGS) entry which is preliminary data.</text>
</comment>
<evidence type="ECO:0000313" key="4">
    <source>
        <dbReference type="Proteomes" id="UP000324133"/>
    </source>
</evidence>
<dbReference type="AlphaFoldDB" id="A0A5B6TEF1"/>
<evidence type="ECO:0000313" key="3">
    <source>
        <dbReference type="EMBL" id="KAA3437665.1"/>
    </source>
</evidence>
<feature type="domain" description="GmrSD restriction endonucleases N-terminal" evidence="1">
    <location>
        <begin position="20"/>
        <end position="231"/>
    </location>
</feature>
<dbReference type="PANTHER" id="PTHR35149">
    <property type="entry name" value="SLL5132 PROTEIN"/>
    <property type="match status" value="1"/>
</dbReference>
<dbReference type="InterPro" id="IPR004919">
    <property type="entry name" value="GmrSD_N"/>
</dbReference>
<dbReference type="Proteomes" id="UP000324133">
    <property type="component" value="Unassembled WGS sequence"/>
</dbReference>
<reference evidence="3 4" key="1">
    <citation type="submission" date="2019-07" db="EMBL/GenBank/DDBJ databases">
        <title>Rufibacter sp. nov., isolated from lake sediment.</title>
        <authorList>
            <person name="Qu J.-H."/>
        </authorList>
    </citation>
    <scope>NUCLEOTIDE SEQUENCE [LARGE SCALE GENOMIC DNA]</scope>
    <source>
        <strain evidence="3 4">NBS58-1</strain>
    </source>
</reference>
<accession>A0A5B6TEF1</accession>
<feature type="domain" description="GmrSD restriction endonucleases C-terminal" evidence="2">
    <location>
        <begin position="531"/>
        <end position="671"/>
    </location>
</feature>
<organism evidence="3 4">
    <name type="scientific">Rufibacter hautae</name>
    <dbReference type="NCBI Taxonomy" id="2595005"/>
    <lineage>
        <taxon>Bacteria</taxon>
        <taxon>Pseudomonadati</taxon>
        <taxon>Bacteroidota</taxon>
        <taxon>Cytophagia</taxon>
        <taxon>Cytophagales</taxon>
        <taxon>Hymenobacteraceae</taxon>
        <taxon>Rufibacter</taxon>
    </lineage>
</organism>
<evidence type="ECO:0000259" key="1">
    <source>
        <dbReference type="Pfam" id="PF03235"/>
    </source>
</evidence>
<proteinExistence type="predicted"/>
<dbReference type="EMBL" id="VKKY01000002">
    <property type="protein sequence ID" value="KAA3437665.1"/>
    <property type="molecule type" value="Genomic_DNA"/>
</dbReference>
<sequence length="681" mass="80438">MLSLNLHKGYPVVSHFSTLAEIVKDDKRFNIPIYQRLYVWKDDQIKTLLEDLEKAFRNELPHYYLGGVILARTNQEAVTTPKKKQVEFDLIDGQQRFTTLWLIGSVLKHSLTAFNFYGEESKSKARLNFSIRDFANEFFNNPENRTNITAISSDAKAELKPISSALETINRFIKDKAFTETEKSSFSDFLMHNLRIMVTIMPHNTDENKLFEVSNNRGVQLQHHEILKPRLLKYIESSEERTKYAQVWDACAIMDNYLEKNIKEIAKLKWRDLTTSTRENEEEEEVSLPKDIIGRLNNLAINTPKHLIDILETPEDLVSGTKEDNSGYDVVYDAPENRSILSFPMLLLHVLRIFQFEKNTDLEQEQIAEIDEKKLLVIFEKYFTNYWNETDVKAFIELLWEVRLRFDKHVVKWVGQGRDERLTIEKLYRNKEALQRREPEKNSGFMMLQSMLYHSQETISRYWLTPLLNKMRSCDSTEELYRYLRNVDNAMFCAGNNETLRVRSWNLLKPGSEIKKADVQYLGLEAQKGTDYPSYVFYKLDFILWYFRDTIFDKKQLTKSQKEDWEDFRITSKNSVEHISPQNRNELDLNLVWELSDSPDAKHSKLDDFGNLVLLTSGMNSEYSNKIYTVKRSEFIAKAENHRLDSLKSALIFENERWSWDLCQSHREDMINYFKDYFSQN</sequence>
<name>A0A5B6TEF1_9BACT</name>
<evidence type="ECO:0000259" key="2">
    <source>
        <dbReference type="Pfam" id="PF07510"/>
    </source>
</evidence>
<keyword evidence="4" id="KW-1185">Reference proteome</keyword>
<dbReference type="OrthoDB" id="9798761at2"/>
<dbReference type="RefSeq" id="WP_149090728.1">
    <property type="nucleotide sequence ID" value="NZ_VKKY01000002.1"/>
</dbReference>
<dbReference type="InterPro" id="IPR011089">
    <property type="entry name" value="GmrSD_C"/>
</dbReference>
<gene>
    <name evidence="3" type="ORF">FOA19_10180</name>
</gene>
<dbReference type="Pfam" id="PF03235">
    <property type="entry name" value="GmrSD_N"/>
    <property type="match status" value="1"/>
</dbReference>